<comment type="caution">
    <text evidence="1">The sequence shown here is derived from an EMBL/GenBank/DDBJ whole genome shotgun (WGS) entry which is preliminary data.</text>
</comment>
<dbReference type="Gene3D" id="2.60.40.10">
    <property type="entry name" value="Immunoglobulins"/>
    <property type="match status" value="1"/>
</dbReference>
<dbReference type="InterPro" id="IPR024361">
    <property type="entry name" value="BACON"/>
</dbReference>
<evidence type="ECO:0000313" key="2">
    <source>
        <dbReference type="Proteomes" id="UP000231098"/>
    </source>
</evidence>
<organism evidence="1 2">
    <name type="scientific">candidate division WWE3 bacterium CG08_land_8_20_14_0_20_41_15</name>
    <dbReference type="NCBI Taxonomy" id="1975086"/>
    <lineage>
        <taxon>Bacteria</taxon>
        <taxon>Katanobacteria</taxon>
    </lineage>
</organism>
<dbReference type="Proteomes" id="UP000231098">
    <property type="component" value="Unassembled WGS sequence"/>
</dbReference>
<dbReference type="EMBL" id="PEYV01000041">
    <property type="protein sequence ID" value="PIS21487.1"/>
    <property type="molecule type" value="Genomic_DNA"/>
</dbReference>
<accession>A0A2H0X988</accession>
<name>A0A2H0X988_UNCKA</name>
<reference evidence="2" key="1">
    <citation type="submission" date="2017-09" db="EMBL/GenBank/DDBJ databases">
        <title>Depth-based differentiation of microbial function through sediment-hosted aquifers and enrichment of novel symbionts in the deep terrestrial subsurface.</title>
        <authorList>
            <person name="Probst A.J."/>
            <person name="Ladd B."/>
            <person name="Jarett J.K."/>
            <person name="Geller-Mcgrath D.E."/>
            <person name="Sieber C.M.K."/>
            <person name="Emerson J.B."/>
            <person name="Anantharaman K."/>
            <person name="Thomas B.C."/>
            <person name="Malmstrom R."/>
            <person name="Stieglmeier M."/>
            <person name="Klingl A."/>
            <person name="Woyke T."/>
            <person name="Ryan C.M."/>
            <person name="Banfield J.F."/>
        </authorList>
    </citation>
    <scope>NUCLEOTIDE SEQUENCE [LARGE SCALE GENOMIC DNA]</scope>
</reference>
<dbReference type="CDD" id="cd14948">
    <property type="entry name" value="BACON"/>
    <property type="match status" value="1"/>
</dbReference>
<dbReference type="InterPro" id="IPR013783">
    <property type="entry name" value="Ig-like_fold"/>
</dbReference>
<protein>
    <recommendedName>
        <fullName evidence="3">BACON domain-containing protein</fullName>
    </recommendedName>
</protein>
<dbReference type="AlphaFoldDB" id="A0A2H0X988"/>
<evidence type="ECO:0000313" key="1">
    <source>
        <dbReference type="EMBL" id="PIS21487.1"/>
    </source>
</evidence>
<evidence type="ECO:0008006" key="3">
    <source>
        <dbReference type="Google" id="ProtNLM"/>
    </source>
</evidence>
<proteinExistence type="predicted"/>
<sequence length="941" mass="103042">MKSILPKKIALISLLFISVSAIAISGVLTLKKKILPDKSQAAETYPKCQHTTTCPERIGTSPSGLYNNNNTFEPIIYNMHGFGNVNWREWKPEFGPIGEWFYFGWSELQPSSADDSQFTPLENRLINVCGDQECYVEYPQQNNARTYKPVAISVGAMYECKEDSPLSINDHLLCDQTPNWFYSGTGITRVEVPLVENKSSANCPAHAYVPPFDNSAWQQAYANMVTTLGNKYKNDRIVDSVWIMSGFYGEAISKISYRDFGGVPGICYYETNPKFEQWANTLPQIYRSAFGTKPIFMMITKNDMKKDLIENIIANGIAIKTNTLAPDSNSSYQTTGQLGLTQLIEKYKRSTPIAYEHAYGDSDRDTYWSILYALTHGASFIDLDGDIGDRDGAGSDWGAGEHFFGRLANGVMPWGEKLWDFYTRHINRGPGKALQSDDAFIVLRDTIYPYETTGDRSYISGEPGDWEFHLYRLENTCRDTTYATADIKPMVKRSNEDEWSDTCNGIANRDVGGGTTYLKSNQVGEGVIGGYGARKMVDSTLYFMVDPSWAARGYPDFSLSVTYKGGSGSFGIKYCDTVGQQKTATLPKEAGDWVTGIARLTGVDFRKTCGLNGGANFAITGSNDIIHMVAIAPGFDWPPNQGPAPRLSVNQRSFQFDLAVGEDASEQTAVIGGDQTKVIDWSATIYSSQDTCANAGKNINVEFSPQNGRTDQSRIFIVNPNTSSVSQSGSCYKTIKITPTGGEGYEDVSSVLIRLNFTFTTPKKVNPQPRSLSFTANTGANPATKTLTVSKDAGATGVAWAATPNTSWITVSSVTGNSSSPTTITVSLIPVERSLTAGTHTGKITFTSTEDTTISEEVTVSLVIGSGTGTTVNLHKGWNKVTWSSAYGYLRPSTVPTTCVLSGKYRGWFGNFVRNFGLNITSPANGEAIYVKCTGDASWSM</sequence>
<gene>
    <name evidence="1" type="ORF">COT51_02495</name>
</gene>